<keyword evidence="2" id="KW-0808">Transferase</keyword>
<keyword evidence="1" id="KW-0673">Quorum sensing</keyword>
<dbReference type="InterPro" id="IPR016181">
    <property type="entry name" value="Acyl_CoA_acyltransferase"/>
</dbReference>
<evidence type="ECO:0000256" key="3">
    <source>
        <dbReference type="ARBA" id="ARBA00022691"/>
    </source>
</evidence>
<dbReference type="InterPro" id="IPR001690">
    <property type="entry name" value="Autoind_synthase"/>
</dbReference>
<dbReference type="Pfam" id="PF21926">
    <property type="entry name" value="FeeM"/>
    <property type="match status" value="1"/>
</dbReference>
<feature type="domain" description="N-acetyltransferase" evidence="5">
    <location>
        <begin position="37"/>
        <end position="206"/>
    </location>
</feature>
<dbReference type="EMBL" id="CDRZ01000015">
    <property type="protein sequence ID" value="CEO87544.1"/>
    <property type="molecule type" value="Genomic_DNA"/>
</dbReference>
<evidence type="ECO:0000256" key="2">
    <source>
        <dbReference type="ARBA" id="ARBA00022679"/>
    </source>
</evidence>
<accession>A0A0B7MAK3</accession>
<dbReference type="SUPFAM" id="SSF55729">
    <property type="entry name" value="Acyl-CoA N-acyltransferases (Nat)"/>
    <property type="match status" value="1"/>
</dbReference>
<dbReference type="PANTHER" id="PTHR39322:SF1">
    <property type="entry name" value="ISOVALERYL-HOMOSERINE LACTONE SYNTHASE"/>
    <property type="match status" value="1"/>
</dbReference>
<proteinExistence type="predicted"/>
<dbReference type="InterPro" id="IPR054597">
    <property type="entry name" value="FeeM_cat"/>
</dbReference>
<dbReference type="GO" id="GO:0009372">
    <property type="term" value="P:quorum sensing"/>
    <property type="evidence" value="ECO:0007669"/>
    <property type="project" value="UniProtKB-KW"/>
</dbReference>
<reference evidence="7" key="1">
    <citation type="submission" date="2015-01" db="EMBL/GenBank/DDBJ databases">
        <authorList>
            <person name="Manzoor Shahid"/>
            <person name="Zubair Saima"/>
        </authorList>
    </citation>
    <scope>NUCLEOTIDE SEQUENCE [LARGE SCALE GENOMIC DNA]</scope>
    <source>
        <strain evidence="7">Sp3</strain>
    </source>
</reference>
<evidence type="ECO:0000313" key="7">
    <source>
        <dbReference type="Proteomes" id="UP000046155"/>
    </source>
</evidence>
<dbReference type="PROSITE" id="PS51186">
    <property type="entry name" value="GNAT"/>
    <property type="match status" value="1"/>
</dbReference>
<dbReference type="InterPro" id="IPR000182">
    <property type="entry name" value="GNAT_dom"/>
</dbReference>
<organism evidence="6 7">
    <name type="scientific">Syntrophaceticus schinkii</name>
    <dbReference type="NCBI Taxonomy" id="499207"/>
    <lineage>
        <taxon>Bacteria</taxon>
        <taxon>Bacillati</taxon>
        <taxon>Bacillota</taxon>
        <taxon>Clostridia</taxon>
        <taxon>Thermoanaerobacterales</taxon>
        <taxon>Thermoanaerobacterales Family III. Incertae Sedis</taxon>
        <taxon>Syntrophaceticus</taxon>
    </lineage>
</organism>
<evidence type="ECO:0000313" key="6">
    <source>
        <dbReference type="EMBL" id="CEO87544.1"/>
    </source>
</evidence>
<dbReference type="PANTHER" id="PTHR39322">
    <property type="entry name" value="ACYL-HOMOSERINE-LACTONE SYNTHASE"/>
    <property type="match status" value="1"/>
</dbReference>
<protein>
    <recommendedName>
        <fullName evidence="5">N-acetyltransferase domain-containing protein</fullName>
    </recommendedName>
</protein>
<dbReference type="Proteomes" id="UP000046155">
    <property type="component" value="Unassembled WGS sequence"/>
</dbReference>
<evidence type="ECO:0000256" key="1">
    <source>
        <dbReference type="ARBA" id="ARBA00022654"/>
    </source>
</evidence>
<keyword evidence="3" id="KW-0949">S-adenosyl-L-methionine</keyword>
<keyword evidence="7" id="KW-1185">Reference proteome</keyword>
<sequence length="229" mass="26488">MAYGANFFSFITTEYWANRIDYTRFFMATNASGGKIMEYRVVKTIKEKEDVFSLRYRVFCLEKKWLNPEEYPDGKETDEYDQHSVHFLAANDTSKIVGTARAIFPSELGLPVFNNFEDIATPDDVERYVELSRLIVAKETRGLTVTIGLLKSILNWCLYEGITTAFVIVEERMLNFLLRLGYPFRKAGPGKFYFGAYTTPAYVTLSELSKTLELMDIKKQKLFVEIFIL</sequence>
<dbReference type="AlphaFoldDB" id="A0A0B7MAK3"/>
<name>A0A0B7MAK3_9FIRM</name>
<gene>
    <name evidence="6" type="ORF">SSCH_1110008</name>
</gene>
<dbReference type="GO" id="GO:0016747">
    <property type="term" value="F:acyltransferase activity, transferring groups other than amino-acyl groups"/>
    <property type="evidence" value="ECO:0007669"/>
    <property type="project" value="InterPro"/>
</dbReference>
<evidence type="ECO:0000256" key="4">
    <source>
        <dbReference type="ARBA" id="ARBA00022929"/>
    </source>
</evidence>
<keyword evidence="4" id="KW-0071">Autoinducer synthesis</keyword>
<dbReference type="GO" id="GO:0007165">
    <property type="term" value="P:signal transduction"/>
    <property type="evidence" value="ECO:0007669"/>
    <property type="project" value="TreeGrafter"/>
</dbReference>
<dbReference type="Gene3D" id="3.40.630.30">
    <property type="match status" value="1"/>
</dbReference>
<evidence type="ECO:0000259" key="5">
    <source>
        <dbReference type="PROSITE" id="PS51186"/>
    </source>
</evidence>